<proteinExistence type="predicted"/>
<dbReference type="EMBL" id="GL883184">
    <property type="protein sequence ID" value="EGF98121.1"/>
    <property type="molecule type" value="Genomic_DNA"/>
</dbReference>
<sequence>MSLELFRNLSRHFPPDCDMAIGHSFQWSLLLDHASITIHANIPSGTRFNYAESLINTFPLSLLIGLGSVFLFSPKLLRAYLTQPFRPSLTPDHLTWHVWQKLQHLNPTSPNHDPNNLGVPPPEDLVARRPGKQKAEHIPPKMPLPKKINLHSDEL</sequence>
<dbReference type="OrthoDB" id="2504531at2759"/>
<dbReference type="RefSeq" id="XP_007418600.1">
    <property type="nucleotide sequence ID" value="XM_007418538.1"/>
</dbReference>
<evidence type="ECO:0000313" key="3">
    <source>
        <dbReference type="Proteomes" id="UP000001072"/>
    </source>
</evidence>
<dbReference type="KEGG" id="mlr:MELLADRAFT_113794"/>
<dbReference type="InParanoid" id="F4SB32"/>
<evidence type="ECO:0000256" key="1">
    <source>
        <dbReference type="SAM" id="MobiDB-lite"/>
    </source>
</evidence>
<dbReference type="GeneID" id="18925102"/>
<accession>F4SB32</accession>
<dbReference type="Proteomes" id="UP000001072">
    <property type="component" value="Unassembled WGS sequence"/>
</dbReference>
<gene>
    <name evidence="2" type="ORF">MELLADRAFT_113794</name>
</gene>
<keyword evidence="3" id="KW-1185">Reference proteome</keyword>
<organism evidence="3">
    <name type="scientific">Melampsora larici-populina (strain 98AG31 / pathotype 3-4-7)</name>
    <name type="common">Poplar leaf rust fungus</name>
    <dbReference type="NCBI Taxonomy" id="747676"/>
    <lineage>
        <taxon>Eukaryota</taxon>
        <taxon>Fungi</taxon>
        <taxon>Dikarya</taxon>
        <taxon>Basidiomycota</taxon>
        <taxon>Pucciniomycotina</taxon>
        <taxon>Pucciniomycetes</taxon>
        <taxon>Pucciniales</taxon>
        <taxon>Melampsoraceae</taxon>
        <taxon>Melampsora</taxon>
    </lineage>
</organism>
<feature type="region of interest" description="Disordered" evidence="1">
    <location>
        <begin position="107"/>
        <end position="155"/>
    </location>
</feature>
<dbReference type="VEuPathDB" id="FungiDB:MELLADRAFT_113794"/>
<protein>
    <submittedName>
        <fullName evidence="2">Uncharacterized protein</fullName>
    </submittedName>
</protein>
<dbReference type="AlphaFoldDB" id="F4SB32"/>
<name>F4SB32_MELLP</name>
<evidence type="ECO:0000313" key="2">
    <source>
        <dbReference type="EMBL" id="EGF98121.1"/>
    </source>
</evidence>
<dbReference type="HOGENOM" id="CLU_1695898_0_0_1"/>
<reference evidence="3" key="1">
    <citation type="journal article" date="2011" name="Proc. Natl. Acad. Sci. U.S.A.">
        <title>Obligate biotrophy features unraveled by the genomic analysis of rust fungi.</title>
        <authorList>
            <person name="Duplessis S."/>
            <person name="Cuomo C.A."/>
            <person name="Lin Y.-C."/>
            <person name="Aerts A."/>
            <person name="Tisserant E."/>
            <person name="Veneault-Fourrey C."/>
            <person name="Joly D.L."/>
            <person name="Hacquard S."/>
            <person name="Amselem J."/>
            <person name="Cantarel B.L."/>
            <person name="Chiu R."/>
            <person name="Coutinho P.M."/>
            <person name="Feau N."/>
            <person name="Field M."/>
            <person name="Frey P."/>
            <person name="Gelhaye E."/>
            <person name="Goldberg J."/>
            <person name="Grabherr M.G."/>
            <person name="Kodira C.D."/>
            <person name="Kohler A."/>
            <person name="Kuees U."/>
            <person name="Lindquist E.A."/>
            <person name="Lucas S.M."/>
            <person name="Mago R."/>
            <person name="Mauceli E."/>
            <person name="Morin E."/>
            <person name="Murat C."/>
            <person name="Pangilinan J.L."/>
            <person name="Park R."/>
            <person name="Pearson M."/>
            <person name="Quesneville H."/>
            <person name="Rouhier N."/>
            <person name="Sakthikumar S."/>
            <person name="Salamov A.A."/>
            <person name="Schmutz J."/>
            <person name="Selles B."/>
            <person name="Shapiro H."/>
            <person name="Tanguay P."/>
            <person name="Tuskan G.A."/>
            <person name="Henrissat B."/>
            <person name="Van de Peer Y."/>
            <person name="Rouze P."/>
            <person name="Ellis J.G."/>
            <person name="Dodds P.N."/>
            <person name="Schein J.E."/>
            <person name="Zhong S."/>
            <person name="Hamelin R.C."/>
            <person name="Grigoriev I.V."/>
            <person name="Szabo L.J."/>
            <person name="Martin F."/>
        </authorList>
    </citation>
    <scope>NUCLEOTIDE SEQUENCE [LARGE SCALE GENOMIC DNA]</scope>
    <source>
        <strain evidence="3">98AG31 / pathotype 3-4-7</strain>
    </source>
</reference>